<dbReference type="CDD" id="cd14852">
    <property type="entry name" value="LD-carboxypeptidase"/>
    <property type="match status" value="1"/>
</dbReference>
<evidence type="ECO:0000313" key="2">
    <source>
        <dbReference type="EMBL" id="CAB4636988.1"/>
    </source>
</evidence>
<reference evidence="2" key="1">
    <citation type="submission" date="2020-05" db="EMBL/GenBank/DDBJ databases">
        <authorList>
            <person name="Chiriac C."/>
            <person name="Salcher M."/>
            <person name="Ghai R."/>
            <person name="Kavagutti S V."/>
        </authorList>
    </citation>
    <scope>NUCLEOTIDE SEQUENCE</scope>
</reference>
<dbReference type="GO" id="GO:0008233">
    <property type="term" value="F:peptidase activity"/>
    <property type="evidence" value="ECO:0007669"/>
    <property type="project" value="InterPro"/>
</dbReference>
<dbReference type="SUPFAM" id="SSF55166">
    <property type="entry name" value="Hedgehog/DD-peptidase"/>
    <property type="match status" value="1"/>
</dbReference>
<dbReference type="Gene3D" id="3.30.1380.10">
    <property type="match status" value="1"/>
</dbReference>
<dbReference type="InterPro" id="IPR052179">
    <property type="entry name" value="DD-CPase-like"/>
</dbReference>
<accession>A0A6J6JKE0</accession>
<proteinExistence type="predicted"/>
<dbReference type="EMBL" id="CAEZVO010000106">
    <property type="protein sequence ID" value="CAB4636988.1"/>
    <property type="molecule type" value="Genomic_DNA"/>
</dbReference>
<dbReference type="Pfam" id="PF02557">
    <property type="entry name" value="VanY"/>
    <property type="match status" value="1"/>
</dbReference>
<dbReference type="PANTHER" id="PTHR34385:SF1">
    <property type="entry name" value="PEPTIDOGLYCAN L-ALANYL-D-GLUTAMATE ENDOPEPTIDASE CWLK"/>
    <property type="match status" value="1"/>
</dbReference>
<gene>
    <name evidence="2" type="ORF">UFOPK2044_00729</name>
</gene>
<name>A0A6J6JKE0_9ZZZZ</name>
<feature type="domain" description="D-alanyl-D-alanine carboxypeptidase-like core" evidence="1">
    <location>
        <begin position="26"/>
        <end position="154"/>
    </location>
</feature>
<dbReference type="AlphaFoldDB" id="A0A6J6JKE0"/>
<dbReference type="InterPro" id="IPR058193">
    <property type="entry name" value="VanY/YodJ_core_dom"/>
</dbReference>
<dbReference type="GO" id="GO:0006508">
    <property type="term" value="P:proteolysis"/>
    <property type="evidence" value="ECO:0007669"/>
    <property type="project" value="InterPro"/>
</dbReference>
<dbReference type="InterPro" id="IPR003709">
    <property type="entry name" value="VanY-like_core_dom"/>
</dbReference>
<dbReference type="InterPro" id="IPR009045">
    <property type="entry name" value="Zn_M74/Hedgehog-like"/>
</dbReference>
<protein>
    <submittedName>
        <fullName evidence="2">Unannotated protein</fullName>
    </submittedName>
</protein>
<sequence>MVVNKKLPLNPLTYLPRGKVKIGNVWVTKATAEAYQNLRAAVSAQKLGNLCVNSGFRSFESQKIIHARQVARLGRTAGEKLAARPGHSEHQTGLAIDISTTALGCRISNFGASRASKWIAENAWQYGFIVRYPSNTKTAVTGYVWEPWHLRFVGIDLASQMQAEKITTMEEFFGLPAAPKY</sequence>
<dbReference type="PANTHER" id="PTHR34385">
    <property type="entry name" value="D-ALANYL-D-ALANINE CARBOXYPEPTIDASE"/>
    <property type="match status" value="1"/>
</dbReference>
<evidence type="ECO:0000259" key="1">
    <source>
        <dbReference type="Pfam" id="PF02557"/>
    </source>
</evidence>
<organism evidence="2">
    <name type="scientific">freshwater metagenome</name>
    <dbReference type="NCBI Taxonomy" id="449393"/>
    <lineage>
        <taxon>unclassified sequences</taxon>
        <taxon>metagenomes</taxon>
        <taxon>ecological metagenomes</taxon>
    </lineage>
</organism>